<organism evidence="4 5">
    <name type="scientific">Stereocaulon virgatum</name>
    <dbReference type="NCBI Taxonomy" id="373712"/>
    <lineage>
        <taxon>Eukaryota</taxon>
        <taxon>Fungi</taxon>
        <taxon>Dikarya</taxon>
        <taxon>Ascomycota</taxon>
        <taxon>Pezizomycotina</taxon>
        <taxon>Lecanoromycetes</taxon>
        <taxon>OSLEUM clade</taxon>
        <taxon>Lecanoromycetidae</taxon>
        <taxon>Lecanorales</taxon>
        <taxon>Lecanorineae</taxon>
        <taxon>Stereocaulaceae</taxon>
        <taxon>Stereocaulon</taxon>
    </lineage>
</organism>
<dbReference type="InterPro" id="IPR002885">
    <property type="entry name" value="PPR_rpt"/>
</dbReference>
<evidence type="ECO:0008006" key="6">
    <source>
        <dbReference type="Google" id="ProtNLM"/>
    </source>
</evidence>
<name>A0ABR4ASV9_9LECA</name>
<feature type="region of interest" description="Disordered" evidence="3">
    <location>
        <begin position="632"/>
        <end position="730"/>
    </location>
</feature>
<evidence type="ECO:0000313" key="5">
    <source>
        <dbReference type="Proteomes" id="UP001590950"/>
    </source>
</evidence>
<feature type="compositionally biased region" description="Basic and acidic residues" evidence="3">
    <location>
        <begin position="691"/>
        <end position="710"/>
    </location>
</feature>
<evidence type="ECO:0000256" key="3">
    <source>
        <dbReference type="SAM" id="MobiDB-lite"/>
    </source>
</evidence>
<evidence type="ECO:0000256" key="2">
    <source>
        <dbReference type="PROSITE-ProRule" id="PRU00708"/>
    </source>
</evidence>
<feature type="compositionally biased region" description="Basic and acidic residues" evidence="3">
    <location>
        <begin position="633"/>
        <end position="647"/>
    </location>
</feature>
<feature type="compositionally biased region" description="Basic and acidic residues" evidence="3">
    <location>
        <begin position="718"/>
        <end position="730"/>
    </location>
</feature>
<dbReference type="PANTHER" id="PTHR47942:SF105">
    <property type="entry name" value="ATPASE EXPRESSION PROTEIN 3"/>
    <property type="match status" value="1"/>
</dbReference>
<gene>
    <name evidence="4" type="ORF">N7G274_000536</name>
</gene>
<keyword evidence="5" id="KW-1185">Reference proteome</keyword>
<dbReference type="PANTHER" id="PTHR47942">
    <property type="entry name" value="TETRATRICOPEPTIDE REPEAT (TPR)-LIKE SUPERFAMILY PROTEIN-RELATED"/>
    <property type="match status" value="1"/>
</dbReference>
<dbReference type="Proteomes" id="UP001590950">
    <property type="component" value="Unassembled WGS sequence"/>
</dbReference>
<dbReference type="PROSITE" id="PS51375">
    <property type="entry name" value="PPR"/>
    <property type="match status" value="1"/>
</dbReference>
<dbReference type="Pfam" id="PF13041">
    <property type="entry name" value="PPR_2"/>
    <property type="match status" value="1"/>
</dbReference>
<evidence type="ECO:0000313" key="4">
    <source>
        <dbReference type="EMBL" id="KAL2048624.1"/>
    </source>
</evidence>
<dbReference type="InterPro" id="IPR011990">
    <property type="entry name" value="TPR-like_helical_dom_sf"/>
</dbReference>
<accession>A0ABR4ASV9</accession>
<reference evidence="4 5" key="1">
    <citation type="submission" date="2024-09" db="EMBL/GenBank/DDBJ databases">
        <title>Rethinking Asexuality: The Enigmatic Case of Functional Sexual Genes in Lepraria (Stereocaulaceae).</title>
        <authorList>
            <person name="Doellman M."/>
            <person name="Sun Y."/>
            <person name="Barcenas-Pena A."/>
            <person name="Lumbsch H.T."/>
            <person name="Grewe F."/>
        </authorList>
    </citation>
    <scope>NUCLEOTIDE SEQUENCE [LARGE SCALE GENOMIC DNA]</scope>
    <source>
        <strain evidence="4 5">Mercado 3170</strain>
    </source>
</reference>
<comment type="caution">
    <text evidence="4">The sequence shown here is derived from an EMBL/GenBank/DDBJ whole genome shotgun (WGS) entry which is preliminary data.</text>
</comment>
<dbReference type="EMBL" id="JBEFKJ010000001">
    <property type="protein sequence ID" value="KAL2048624.1"/>
    <property type="molecule type" value="Genomic_DNA"/>
</dbReference>
<evidence type="ECO:0000256" key="1">
    <source>
        <dbReference type="ARBA" id="ARBA00022737"/>
    </source>
</evidence>
<protein>
    <recommendedName>
        <fullName evidence="6">Pentatricopeptide repeat protein</fullName>
    </recommendedName>
</protein>
<proteinExistence type="predicted"/>
<feature type="compositionally biased region" description="Acidic residues" evidence="3">
    <location>
        <begin position="648"/>
        <end position="660"/>
    </location>
</feature>
<feature type="region of interest" description="Disordered" evidence="3">
    <location>
        <begin position="343"/>
        <end position="363"/>
    </location>
</feature>
<feature type="region of interest" description="Disordered" evidence="3">
    <location>
        <begin position="60"/>
        <end position="88"/>
    </location>
</feature>
<dbReference type="Gene3D" id="1.25.40.10">
    <property type="entry name" value="Tetratricopeptide repeat domain"/>
    <property type="match status" value="2"/>
</dbReference>
<feature type="repeat" description="PPR" evidence="2">
    <location>
        <begin position="136"/>
        <end position="170"/>
    </location>
</feature>
<keyword evidence="1" id="KW-0677">Repeat</keyword>
<dbReference type="InterPro" id="IPR051222">
    <property type="entry name" value="PPR/CCM1_RNA-binding"/>
</dbReference>
<sequence>MLKCKACIRRCLRTLVADISESPRPLHSSHHHLLIHRYHHPPIWIRRGYATEAIPFEDVPARGPGLPPRPPTPYVGRADGPVRKEDSPYKKSALEKELRWLKDPLKLGDHTVWLLRGDKFQKALEIVRMASKEMECTVSWNHLIDYEMSKGRVRNATKVYNEMKKRAQRPDGHTYTTLLRGFAWHAKFPLSAPRALSIYFSMYNENSPVKPNIIHTNAVLKVCALAGDIDGLFGVAAKLPPRGPEAPNSFTFTTILNAIRVAAADDVRGEQASLAKSERTSQAVLQGRRLWEEIRDRWTNGDVYIDEKLVCAMGRLLLLGDKKEDWDDILSLVEQTMNIRRQAPRRSYSRENPASREMEGSIEGNVDLQTLMPPDKQSEAGDEDRLLTPMGNAFAPIPAGPGDSRVAAVRPGRNTLSMLIDACMRLHLTHMAQNYWGILTNPEGQYNIKPDCDNYHAYLRLLRLQRASRSTVELLEEMRYGKLDSRMQLQTKTFRIAISACARDKRNKNSLGHATKLVKMMIDTLPHPDARALSMYLNLAMSQPSRDWRTLMGVIHDTELGVRNLRSLLAYDPKGDKKQSEEDVQALVKGLIGAFDVVLDLGNEEMGQEEKAKCREQRHILKSYITKAANRMAAEDSYRKANPRKDVTEDEGEEDTADDAEDRKVDSRAYTPPGFDAGDYQRFKMKHRAGKRVERREEVKRAVERKRGEGADAGWGRGEGEGERERETNP</sequence>